<organism evidence="1 2">
    <name type="scientific">Nesidiocoris tenuis</name>
    <dbReference type="NCBI Taxonomy" id="355587"/>
    <lineage>
        <taxon>Eukaryota</taxon>
        <taxon>Metazoa</taxon>
        <taxon>Ecdysozoa</taxon>
        <taxon>Arthropoda</taxon>
        <taxon>Hexapoda</taxon>
        <taxon>Insecta</taxon>
        <taxon>Pterygota</taxon>
        <taxon>Neoptera</taxon>
        <taxon>Paraneoptera</taxon>
        <taxon>Hemiptera</taxon>
        <taxon>Heteroptera</taxon>
        <taxon>Panheteroptera</taxon>
        <taxon>Cimicomorpha</taxon>
        <taxon>Miridae</taxon>
        <taxon>Dicyphina</taxon>
        <taxon>Nesidiocoris</taxon>
    </lineage>
</organism>
<name>A0A6H5GI98_9HEMI</name>
<reference evidence="1 2" key="1">
    <citation type="submission" date="2020-02" db="EMBL/GenBank/DDBJ databases">
        <authorList>
            <person name="Ferguson B K."/>
        </authorList>
    </citation>
    <scope>NUCLEOTIDE SEQUENCE [LARGE SCALE GENOMIC DNA]</scope>
</reference>
<proteinExistence type="predicted"/>
<keyword evidence="2" id="KW-1185">Reference proteome</keyword>
<gene>
    <name evidence="1" type="ORF">NTEN_LOCUS8427</name>
</gene>
<feature type="non-terminal residue" evidence="1">
    <location>
        <position position="1"/>
    </location>
</feature>
<protein>
    <submittedName>
        <fullName evidence="1">Uncharacterized protein</fullName>
    </submittedName>
</protein>
<evidence type="ECO:0000313" key="1">
    <source>
        <dbReference type="EMBL" id="CAB0002640.1"/>
    </source>
</evidence>
<evidence type="ECO:0000313" key="2">
    <source>
        <dbReference type="Proteomes" id="UP000479000"/>
    </source>
</evidence>
<sequence>LRVKFTVLRIEATSEKQNQLQVKFTIPIHNSIVHVMTTNASHAPILGGRGYPTSCDDESVRPRVSFAHFRSPSRNLIGNGSFRCPREQQPVT</sequence>
<accession>A0A6H5GI98</accession>
<dbReference type="Proteomes" id="UP000479000">
    <property type="component" value="Unassembled WGS sequence"/>
</dbReference>
<dbReference type="AlphaFoldDB" id="A0A6H5GI98"/>
<dbReference type="EMBL" id="CADCXU010012768">
    <property type="protein sequence ID" value="CAB0002640.1"/>
    <property type="molecule type" value="Genomic_DNA"/>
</dbReference>